<dbReference type="InterPro" id="IPR036438">
    <property type="entry name" value="Insulin-like_sf"/>
</dbReference>
<evidence type="ECO:0000313" key="3">
    <source>
        <dbReference type="EMBL" id="CAH1251134.1"/>
    </source>
</evidence>
<proteinExistence type="inferred from homology"/>
<protein>
    <submittedName>
        <fullName evidence="3">Hypp9002 protein</fullName>
    </submittedName>
</protein>
<dbReference type="EMBL" id="OV696703">
    <property type="protein sequence ID" value="CAH1251134.1"/>
    <property type="molecule type" value="Genomic_DNA"/>
</dbReference>
<dbReference type="AlphaFoldDB" id="A0A8J9ZB60"/>
<sequence>MSMRCVGPKNRRGNNEESRPPGYKPPSVRTSRSSLLHDDPVHSTLSSLPTYTTNLPTLAPFDFWNVASVLDLARMSADETREEEKRRGRGRGKGKARGRGRPRGRGRYAYKGIADYCCRKGCSPRQLAVVC</sequence>
<feature type="compositionally biased region" description="Basic residues" evidence="2">
    <location>
        <begin position="87"/>
        <end position="105"/>
    </location>
</feature>
<comment type="similarity">
    <text evidence="1">Belongs to the insulin family.</text>
</comment>
<feature type="region of interest" description="Disordered" evidence="2">
    <location>
        <begin position="75"/>
        <end position="105"/>
    </location>
</feature>
<dbReference type="SUPFAM" id="SSF56994">
    <property type="entry name" value="Insulin-like"/>
    <property type="match status" value="1"/>
</dbReference>
<accession>A0A8J9ZB60</accession>
<dbReference type="CDD" id="cd00101">
    <property type="entry name" value="IlGF_like"/>
    <property type="match status" value="1"/>
</dbReference>
<feature type="region of interest" description="Disordered" evidence="2">
    <location>
        <begin position="1"/>
        <end position="41"/>
    </location>
</feature>
<evidence type="ECO:0000313" key="4">
    <source>
        <dbReference type="Proteomes" id="UP000838412"/>
    </source>
</evidence>
<gene>
    <name evidence="3" type="primary">Hypp9002</name>
    <name evidence="3" type="ORF">BLAG_LOCUS11616</name>
</gene>
<organism evidence="3 4">
    <name type="scientific">Branchiostoma lanceolatum</name>
    <name type="common">Common lancelet</name>
    <name type="synonym">Amphioxus lanceolatum</name>
    <dbReference type="NCBI Taxonomy" id="7740"/>
    <lineage>
        <taxon>Eukaryota</taxon>
        <taxon>Metazoa</taxon>
        <taxon>Chordata</taxon>
        <taxon>Cephalochordata</taxon>
        <taxon>Leptocardii</taxon>
        <taxon>Amphioxiformes</taxon>
        <taxon>Branchiostomatidae</taxon>
        <taxon>Branchiostoma</taxon>
    </lineage>
</organism>
<keyword evidence="4" id="KW-1185">Reference proteome</keyword>
<dbReference type="InterPro" id="IPR022353">
    <property type="entry name" value="Insulin_CS"/>
</dbReference>
<dbReference type="PROSITE" id="PS00262">
    <property type="entry name" value="INSULIN"/>
    <property type="match status" value="1"/>
</dbReference>
<name>A0A8J9ZB60_BRALA</name>
<evidence type="ECO:0000256" key="2">
    <source>
        <dbReference type="SAM" id="MobiDB-lite"/>
    </source>
</evidence>
<dbReference type="Proteomes" id="UP000838412">
    <property type="component" value="Chromosome 18"/>
</dbReference>
<feature type="compositionally biased region" description="Basic and acidic residues" evidence="2">
    <location>
        <begin position="76"/>
        <end position="86"/>
    </location>
</feature>
<reference evidence="3" key="1">
    <citation type="submission" date="2022-01" db="EMBL/GenBank/DDBJ databases">
        <authorList>
            <person name="Braso-Vives M."/>
        </authorList>
    </citation>
    <scope>NUCLEOTIDE SEQUENCE</scope>
</reference>
<evidence type="ECO:0000256" key="1">
    <source>
        <dbReference type="ARBA" id="ARBA00009034"/>
    </source>
</evidence>